<organism evidence="1 2">
    <name type="scientific">Arthrobacter methylotrophus</name>
    <dbReference type="NCBI Taxonomy" id="121291"/>
    <lineage>
        <taxon>Bacteria</taxon>
        <taxon>Bacillati</taxon>
        <taxon>Actinomycetota</taxon>
        <taxon>Actinomycetes</taxon>
        <taxon>Micrococcales</taxon>
        <taxon>Micrococcaceae</taxon>
        <taxon>Arthrobacter</taxon>
    </lineage>
</organism>
<accession>A0ABV5UK65</accession>
<comment type="caution">
    <text evidence="1">The sequence shown here is derived from an EMBL/GenBank/DDBJ whole genome shotgun (WGS) entry which is preliminary data.</text>
</comment>
<evidence type="ECO:0000313" key="1">
    <source>
        <dbReference type="EMBL" id="MFB9712897.1"/>
    </source>
</evidence>
<sequence length="241" mass="25862">MPLPSKAFQRWLHGIAPNTSTADVCRFSGVKRTTLAQQLVRGKVAESSLVSISRAFDMNPFDALAQFEAYAALGGSPVPPTDAELVSQISTMDLLRAVVQRSEPRDAVQPLVLADTPHLSSVRNWVDAIDDGELRHRVSEATGIAPQNYSAHLTANRLPPELALATSRAAGVGPAGGLVASGLVTEAEAGWPEGARQEALERMTEGELALLAGERLLALGKSLRRHEHELDHATRIWENLG</sequence>
<evidence type="ECO:0008006" key="3">
    <source>
        <dbReference type="Google" id="ProtNLM"/>
    </source>
</evidence>
<dbReference type="EMBL" id="JBHMBH010000006">
    <property type="protein sequence ID" value="MFB9712897.1"/>
    <property type="molecule type" value="Genomic_DNA"/>
</dbReference>
<proteinExistence type="predicted"/>
<gene>
    <name evidence="1" type="ORF">ACFFPI_01840</name>
</gene>
<keyword evidence="2" id="KW-1185">Reference proteome</keyword>
<evidence type="ECO:0000313" key="2">
    <source>
        <dbReference type="Proteomes" id="UP001589536"/>
    </source>
</evidence>
<dbReference type="RefSeq" id="WP_345055030.1">
    <property type="nucleotide sequence ID" value="NZ_BAABED010000001.1"/>
</dbReference>
<reference evidence="1 2" key="1">
    <citation type="submission" date="2024-09" db="EMBL/GenBank/DDBJ databases">
        <authorList>
            <person name="Sun Q."/>
            <person name="Mori K."/>
        </authorList>
    </citation>
    <scope>NUCLEOTIDE SEQUENCE [LARGE SCALE GENOMIC DNA]</scope>
    <source>
        <strain evidence="1 2">JCM 13519</strain>
    </source>
</reference>
<name>A0ABV5UK65_9MICC</name>
<dbReference type="Proteomes" id="UP001589536">
    <property type="component" value="Unassembled WGS sequence"/>
</dbReference>
<protein>
    <recommendedName>
        <fullName evidence="3">XRE family transcriptional regulator</fullName>
    </recommendedName>
</protein>